<sequence>MNLTQLEYFRQVGHSLNISQTARKLHVTQPTISRSLKELERDLGAELFTRSGKNLVLNEEGQVFLLTAERILDELEYGVQKVASLKEEEVKRIIFEVKKTSPILVTLIKQLHYRYPQVKIVVKQENHPTNELNNYNDYVFEFSGYPISGKQNVLVLTEKIGILVSQKNPLAQRECISLMEFNRELACLEDSPIQEIIDGFFVNQSCKIPTLITTGDRKMIFEIVAADLALSLVPECSWRTYLTNDVKIIDGDFDLKREIYVSYRRRMDHFQQEVLNEIVRIIKNYGR</sequence>
<gene>
    <name evidence="6" type="ORF">LEQ_0505</name>
</gene>
<dbReference type="PROSITE" id="PS50931">
    <property type="entry name" value="HTH_LYSR"/>
    <property type="match status" value="1"/>
</dbReference>
<evidence type="ECO:0000256" key="1">
    <source>
        <dbReference type="ARBA" id="ARBA00009437"/>
    </source>
</evidence>
<keyword evidence="4" id="KW-0804">Transcription</keyword>
<keyword evidence="7" id="KW-1185">Reference proteome</keyword>
<dbReference type="InterPro" id="IPR005119">
    <property type="entry name" value="LysR_subst-bd"/>
</dbReference>
<dbReference type="Gene3D" id="3.40.190.290">
    <property type="match status" value="1"/>
</dbReference>
<dbReference type="PANTHER" id="PTHR30126:SF40">
    <property type="entry name" value="HTH-TYPE TRANSCRIPTIONAL REGULATOR GLTR"/>
    <property type="match status" value="1"/>
</dbReference>
<comment type="similarity">
    <text evidence="1">Belongs to the LysR transcriptional regulatory family.</text>
</comment>
<dbReference type="PRINTS" id="PR00039">
    <property type="entry name" value="HTHLYSR"/>
</dbReference>
<dbReference type="Proteomes" id="UP000018559">
    <property type="component" value="Unassembled WGS sequence"/>
</dbReference>
<evidence type="ECO:0000256" key="3">
    <source>
        <dbReference type="ARBA" id="ARBA00023125"/>
    </source>
</evidence>
<accession>V7HYZ2</accession>
<dbReference type="GO" id="GO:0000976">
    <property type="term" value="F:transcription cis-regulatory region binding"/>
    <property type="evidence" value="ECO:0007669"/>
    <property type="project" value="TreeGrafter"/>
</dbReference>
<evidence type="ECO:0000313" key="7">
    <source>
        <dbReference type="Proteomes" id="UP000018559"/>
    </source>
</evidence>
<evidence type="ECO:0000313" key="6">
    <source>
        <dbReference type="EMBL" id="ETA74261.1"/>
    </source>
</evidence>
<dbReference type="AlphaFoldDB" id="V7HYZ2"/>
<dbReference type="SUPFAM" id="SSF46785">
    <property type="entry name" value="Winged helix' DNA-binding domain"/>
    <property type="match status" value="1"/>
</dbReference>
<name>V7HYZ2_9LACO</name>
<dbReference type="Gene3D" id="1.10.10.10">
    <property type="entry name" value="Winged helix-like DNA-binding domain superfamily/Winged helix DNA-binding domain"/>
    <property type="match status" value="1"/>
</dbReference>
<keyword evidence="2" id="KW-0805">Transcription regulation</keyword>
<dbReference type="EMBL" id="AWWH01000106">
    <property type="protein sequence ID" value="ETA74261.1"/>
    <property type="molecule type" value="Genomic_DNA"/>
</dbReference>
<comment type="caution">
    <text evidence="6">The sequence shown here is derived from an EMBL/GenBank/DDBJ whole genome shotgun (WGS) entry which is preliminary data.</text>
</comment>
<dbReference type="RefSeq" id="WP_023859521.1">
    <property type="nucleotide sequence ID" value="NZ_AWWH01000106.1"/>
</dbReference>
<feature type="domain" description="HTH lysR-type" evidence="5">
    <location>
        <begin position="1"/>
        <end position="58"/>
    </location>
</feature>
<dbReference type="PANTHER" id="PTHR30126">
    <property type="entry name" value="HTH-TYPE TRANSCRIPTIONAL REGULATOR"/>
    <property type="match status" value="1"/>
</dbReference>
<dbReference type="CDD" id="cd05466">
    <property type="entry name" value="PBP2_LTTR_substrate"/>
    <property type="match status" value="1"/>
</dbReference>
<dbReference type="InterPro" id="IPR036390">
    <property type="entry name" value="WH_DNA-bd_sf"/>
</dbReference>
<evidence type="ECO:0000256" key="2">
    <source>
        <dbReference type="ARBA" id="ARBA00023015"/>
    </source>
</evidence>
<protein>
    <submittedName>
        <fullName evidence="6">LysR family transcriptional regulator</fullName>
    </submittedName>
</protein>
<reference evidence="6 7" key="1">
    <citation type="journal article" date="2014" name="Genome Announc.">
        <title>The Genome of the Predominant Equine Lactobacillus Species, Lactobacillus equi, Is Reflective of Its Lifestyle Adaptations to an Herbivorous Host.</title>
        <authorList>
            <person name="O'Donnell M.M."/>
            <person name="Harris H.M."/>
            <person name="O'Toole P.W."/>
            <person name="Ross R.P."/>
        </authorList>
    </citation>
    <scope>NUCLEOTIDE SEQUENCE [LARGE SCALE GENOMIC DNA]</scope>
    <source>
        <strain evidence="6 7">DPC 6820</strain>
    </source>
</reference>
<dbReference type="Pfam" id="PF03466">
    <property type="entry name" value="LysR_substrate"/>
    <property type="match status" value="1"/>
</dbReference>
<dbReference type="Pfam" id="PF00126">
    <property type="entry name" value="HTH_1"/>
    <property type="match status" value="1"/>
</dbReference>
<evidence type="ECO:0000259" key="5">
    <source>
        <dbReference type="PROSITE" id="PS50931"/>
    </source>
</evidence>
<dbReference type="InterPro" id="IPR036388">
    <property type="entry name" value="WH-like_DNA-bd_sf"/>
</dbReference>
<dbReference type="GO" id="GO:0003700">
    <property type="term" value="F:DNA-binding transcription factor activity"/>
    <property type="evidence" value="ECO:0007669"/>
    <property type="project" value="InterPro"/>
</dbReference>
<dbReference type="PATRIC" id="fig|1392007.3.peg.922"/>
<dbReference type="InterPro" id="IPR000847">
    <property type="entry name" value="LysR_HTH_N"/>
</dbReference>
<proteinExistence type="inferred from homology"/>
<organism evidence="6 7">
    <name type="scientific">Ligilactobacillus equi DPC 6820</name>
    <dbReference type="NCBI Taxonomy" id="1392007"/>
    <lineage>
        <taxon>Bacteria</taxon>
        <taxon>Bacillati</taxon>
        <taxon>Bacillota</taxon>
        <taxon>Bacilli</taxon>
        <taxon>Lactobacillales</taxon>
        <taxon>Lactobacillaceae</taxon>
        <taxon>Ligilactobacillus</taxon>
    </lineage>
</organism>
<dbReference type="SUPFAM" id="SSF53850">
    <property type="entry name" value="Periplasmic binding protein-like II"/>
    <property type="match status" value="1"/>
</dbReference>
<evidence type="ECO:0000256" key="4">
    <source>
        <dbReference type="ARBA" id="ARBA00023163"/>
    </source>
</evidence>
<keyword evidence="3" id="KW-0238">DNA-binding</keyword>
<dbReference type="FunFam" id="1.10.10.10:FF:000001">
    <property type="entry name" value="LysR family transcriptional regulator"/>
    <property type="match status" value="1"/>
</dbReference>